<feature type="domain" description="DUF4136" evidence="1">
    <location>
        <begin position="34"/>
        <end position="185"/>
    </location>
</feature>
<dbReference type="AlphaFoldDB" id="K6X9P6"/>
<keyword evidence="3" id="KW-1185">Reference proteome</keyword>
<dbReference type="InterPro" id="IPR025411">
    <property type="entry name" value="DUF4136"/>
</dbReference>
<comment type="caution">
    <text evidence="2">The sequence shown here is derived from an EMBL/GenBank/DDBJ whole genome shotgun (WGS) entry which is preliminary data.</text>
</comment>
<dbReference type="Proteomes" id="UP000006327">
    <property type="component" value="Unassembled WGS sequence"/>
</dbReference>
<evidence type="ECO:0000259" key="1">
    <source>
        <dbReference type="Pfam" id="PF13590"/>
    </source>
</evidence>
<evidence type="ECO:0000313" key="3">
    <source>
        <dbReference type="Proteomes" id="UP000006327"/>
    </source>
</evidence>
<dbReference type="eggNOG" id="ENOG5032YB2">
    <property type="taxonomic scope" value="Bacteria"/>
</dbReference>
<gene>
    <name evidence="2" type="ORF">GARC_0342</name>
</gene>
<accession>K6X9P6</accession>
<evidence type="ECO:0000313" key="2">
    <source>
        <dbReference type="EMBL" id="GAC17324.1"/>
    </source>
</evidence>
<dbReference type="Pfam" id="PF13590">
    <property type="entry name" value="DUF4136"/>
    <property type="match status" value="1"/>
</dbReference>
<dbReference type="EMBL" id="BAEO01000006">
    <property type="protein sequence ID" value="GAC17324.1"/>
    <property type="molecule type" value="Genomic_DNA"/>
</dbReference>
<name>K6X9P6_9ALTE</name>
<sequence>MDKNIQFTIRYALLVLLTGILLGCQSVPTIHSMQDQSAQFDEYQTFGFYPTLLPQGNEYDSLTFRYIKSAIKSEMLNHGYKYADEPDLWVNFNVNIKDKINITSAPSASLYYHYRRGYGVWGNYPIVDDRITQYTEGTLNIDLIDSSTKRLLWEGVAIGRVSENTYENLEDKINKAVALIFEKLPK</sequence>
<organism evidence="2 3">
    <name type="scientific">Paraglaciecola arctica BSs20135</name>
    <dbReference type="NCBI Taxonomy" id="493475"/>
    <lineage>
        <taxon>Bacteria</taxon>
        <taxon>Pseudomonadati</taxon>
        <taxon>Pseudomonadota</taxon>
        <taxon>Gammaproteobacteria</taxon>
        <taxon>Alteromonadales</taxon>
        <taxon>Alteromonadaceae</taxon>
        <taxon>Paraglaciecola</taxon>
    </lineage>
</organism>
<dbReference type="STRING" id="493475.GARC_0342"/>
<dbReference type="RefSeq" id="WP_007616087.1">
    <property type="nucleotide sequence ID" value="NZ_BAEO01000006.1"/>
</dbReference>
<proteinExistence type="predicted"/>
<dbReference type="Gene3D" id="3.30.160.670">
    <property type="match status" value="1"/>
</dbReference>
<protein>
    <recommendedName>
        <fullName evidence="1">DUF4136 domain-containing protein</fullName>
    </recommendedName>
</protein>
<dbReference type="PROSITE" id="PS51257">
    <property type="entry name" value="PROKAR_LIPOPROTEIN"/>
    <property type="match status" value="1"/>
</dbReference>
<reference evidence="2 3" key="1">
    <citation type="journal article" date="2017" name="Antonie Van Leeuwenhoek">
        <title>Rhizobium rhizosphaerae sp. nov., a novel species isolated from rice rhizosphere.</title>
        <authorList>
            <person name="Zhao J.J."/>
            <person name="Zhang J."/>
            <person name="Zhang R.J."/>
            <person name="Zhang C.W."/>
            <person name="Yin H.Q."/>
            <person name="Zhang X.X."/>
        </authorList>
    </citation>
    <scope>NUCLEOTIDE SEQUENCE [LARGE SCALE GENOMIC DNA]</scope>
    <source>
        <strain evidence="2 3">BSs20135</strain>
    </source>
</reference>